<dbReference type="AlphaFoldDB" id="A0A9D5BI65"/>
<dbReference type="Proteomes" id="UP001058974">
    <property type="component" value="Chromosome 1"/>
</dbReference>
<evidence type="ECO:0000313" key="1">
    <source>
        <dbReference type="EMBL" id="KAI5444085.1"/>
    </source>
</evidence>
<sequence>MIDSMVSLNPPKSLHTKLPLNNFLSPSVITSTTIITFRPNKFRIVIIRASSMRKESEKQLSFGDTLRNSTSKHQVLDAVTTSLSICLSETNLHLTVPALK</sequence>
<evidence type="ECO:0000313" key="2">
    <source>
        <dbReference type="Proteomes" id="UP001058974"/>
    </source>
</evidence>
<accession>A0A9D5BI65</accession>
<gene>
    <name evidence="1" type="ORF">KIW84_012629</name>
</gene>
<protein>
    <submittedName>
        <fullName evidence="1">Uncharacterized protein</fullName>
    </submittedName>
</protein>
<name>A0A9D5BI65_PEA</name>
<dbReference type="Gramene" id="Psat01G0262900-T1">
    <property type="protein sequence ID" value="KAI5444085.1"/>
    <property type="gene ID" value="KIW84_012629"/>
</dbReference>
<organism evidence="1 2">
    <name type="scientific">Pisum sativum</name>
    <name type="common">Garden pea</name>
    <name type="synonym">Lathyrus oleraceus</name>
    <dbReference type="NCBI Taxonomy" id="3888"/>
    <lineage>
        <taxon>Eukaryota</taxon>
        <taxon>Viridiplantae</taxon>
        <taxon>Streptophyta</taxon>
        <taxon>Embryophyta</taxon>
        <taxon>Tracheophyta</taxon>
        <taxon>Spermatophyta</taxon>
        <taxon>Magnoliopsida</taxon>
        <taxon>eudicotyledons</taxon>
        <taxon>Gunneridae</taxon>
        <taxon>Pentapetalae</taxon>
        <taxon>rosids</taxon>
        <taxon>fabids</taxon>
        <taxon>Fabales</taxon>
        <taxon>Fabaceae</taxon>
        <taxon>Papilionoideae</taxon>
        <taxon>50 kb inversion clade</taxon>
        <taxon>NPAAA clade</taxon>
        <taxon>Hologalegina</taxon>
        <taxon>IRL clade</taxon>
        <taxon>Fabeae</taxon>
        <taxon>Lathyrus</taxon>
    </lineage>
</organism>
<dbReference type="EMBL" id="JAMSHJ010000001">
    <property type="protein sequence ID" value="KAI5444085.1"/>
    <property type="molecule type" value="Genomic_DNA"/>
</dbReference>
<reference evidence="1 2" key="1">
    <citation type="journal article" date="2022" name="Nat. Genet.">
        <title>Improved pea reference genome and pan-genome highlight genomic features and evolutionary characteristics.</title>
        <authorList>
            <person name="Yang T."/>
            <person name="Liu R."/>
            <person name="Luo Y."/>
            <person name="Hu S."/>
            <person name="Wang D."/>
            <person name="Wang C."/>
            <person name="Pandey M.K."/>
            <person name="Ge S."/>
            <person name="Xu Q."/>
            <person name="Li N."/>
            <person name="Li G."/>
            <person name="Huang Y."/>
            <person name="Saxena R.K."/>
            <person name="Ji Y."/>
            <person name="Li M."/>
            <person name="Yan X."/>
            <person name="He Y."/>
            <person name="Liu Y."/>
            <person name="Wang X."/>
            <person name="Xiang C."/>
            <person name="Varshney R.K."/>
            <person name="Ding H."/>
            <person name="Gao S."/>
            <person name="Zong X."/>
        </authorList>
    </citation>
    <scope>NUCLEOTIDE SEQUENCE [LARGE SCALE GENOMIC DNA]</scope>
    <source>
        <strain evidence="1 2">cv. Zhongwan 6</strain>
    </source>
</reference>
<proteinExistence type="predicted"/>
<keyword evidence="2" id="KW-1185">Reference proteome</keyword>
<comment type="caution">
    <text evidence="1">The sequence shown here is derived from an EMBL/GenBank/DDBJ whole genome shotgun (WGS) entry which is preliminary data.</text>
</comment>